<dbReference type="Proteomes" id="UP000186385">
    <property type="component" value="Unassembled WGS sequence"/>
</dbReference>
<protein>
    <submittedName>
        <fullName evidence="8">Transcriptional regulator, TetR family</fullName>
    </submittedName>
</protein>
<evidence type="ECO:0000256" key="2">
    <source>
        <dbReference type="ARBA" id="ARBA00023015"/>
    </source>
</evidence>
<dbReference type="InterPro" id="IPR023772">
    <property type="entry name" value="DNA-bd_HTH_TetR-type_CS"/>
</dbReference>
<dbReference type="InterPro" id="IPR009057">
    <property type="entry name" value="Homeodomain-like_sf"/>
</dbReference>
<reference evidence="10" key="2">
    <citation type="submission" date="2017-03" db="EMBL/GenBank/DDBJ databases">
        <title>Bacillus sp. V-88(T) DSM27956, whole genome shotgun sequencing project.</title>
        <authorList>
            <person name="Dastager S.G."/>
            <person name="Neurgaonkar P.S."/>
            <person name="Dharne M.S."/>
        </authorList>
    </citation>
    <scope>NUCLEOTIDE SEQUENCE [LARGE SCALE GENOMIC DNA]</scope>
    <source>
        <strain evidence="10">DSM 25145</strain>
    </source>
</reference>
<evidence type="ECO:0000259" key="6">
    <source>
        <dbReference type="PROSITE" id="PS50977"/>
    </source>
</evidence>
<dbReference type="Proteomes" id="UP000215545">
    <property type="component" value="Unassembled WGS sequence"/>
</dbReference>
<evidence type="ECO:0000256" key="4">
    <source>
        <dbReference type="ARBA" id="ARBA00023163"/>
    </source>
</evidence>
<dbReference type="Gene3D" id="1.10.357.10">
    <property type="entry name" value="Tetracycline Repressor, domain 2"/>
    <property type="match status" value="1"/>
</dbReference>
<dbReference type="STRING" id="1017273.SAMN05443094_10376"/>
<evidence type="ECO:0000313" key="7">
    <source>
        <dbReference type="EMBL" id="OXS78356.1"/>
    </source>
</evidence>
<dbReference type="PANTHER" id="PTHR43479">
    <property type="entry name" value="ACREF/ENVCD OPERON REPRESSOR-RELATED"/>
    <property type="match status" value="1"/>
</dbReference>
<dbReference type="PROSITE" id="PS50977">
    <property type="entry name" value="HTH_TETR_2"/>
    <property type="match status" value="1"/>
</dbReference>
<dbReference type="GO" id="GO:0045892">
    <property type="term" value="P:negative regulation of DNA-templated transcription"/>
    <property type="evidence" value="ECO:0007669"/>
    <property type="project" value="UniProtKB-ARBA"/>
</dbReference>
<gene>
    <name evidence="7" type="ORF">B1B05_07015</name>
    <name evidence="8" type="ORF">SAMN05443094_10376</name>
</gene>
<dbReference type="FunFam" id="1.10.10.60:FF:000141">
    <property type="entry name" value="TetR family transcriptional regulator"/>
    <property type="match status" value="1"/>
</dbReference>
<dbReference type="EMBL" id="MWSK01000003">
    <property type="protein sequence ID" value="OXS78356.1"/>
    <property type="molecule type" value="Genomic_DNA"/>
</dbReference>
<dbReference type="GO" id="GO:0003677">
    <property type="term" value="F:DNA binding"/>
    <property type="evidence" value="ECO:0007669"/>
    <property type="project" value="UniProtKB-UniRule"/>
</dbReference>
<dbReference type="EMBL" id="FTLX01000003">
    <property type="protein sequence ID" value="SIQ56793.1"/>
    <property type="molecule type" value="Genomic_DNA"/>
</dbReference>
<sequence length="280" mass="32838">MNERKKKVMEAAHSLFIEKGYAATSIQDILEKSAISKGTFYNYFPSKNELLISIFEKIHSETDQLRQEVIAGRPVQDKEVFIEQVKVKMEVNKRNNLFALFQGVFASEDEELKKFVKQHHLNELRWMQRRLIEVYGMRIRAFSLDLAVVMFGIIQNMLHFVIAIEENVKVEDVISYAMRRVDAAVDEITVSKDVLLDTRLLEKWQPNELQEQERKKSKLLQEIGAMQTKADKRTDQLLVFLQDEVREEAPRRLIMETVAKEIPQNKELVRLMNDFFDTDA</sequence>
<dbReference type="RefSeq" id="WP_076496244.1">
    <property type="nucleotide sequence ID" value="NZ_FTLX01000003.1"/>
</dbReference>
<dbReference type="PROSITE" id="PS01081">
    <property type="entry name" value="HTH_TETR_1"/>
    <property type="match status" value="1"/>
</dbReference>
<dbReference type="InterPro" id="IPR001647">
    <property type="entry name" value="HTH_TetR"/>
</dbReference>
<reference evidence="8 9" key="1">
    <citation type="submission" date="2017-01" db="EMBL/GenBank/DDBJ databases">
        <authorList>
            <person name="Mah S.A."/>
            <person name="Swanson W.J."/>
            <person name="Moy G.W."/>
            <person name="Vacquier V.D."/>
        </authorList>
    </citation>
    <scope>NUCLEOTIDE SEQUENCE [LARGE SCALE GENOMIC DNA]</scope>
    <source>
        <strain evidence="8 9">NIO-1016</strain>
    </source>
</reference>
<dbReference type="SUPFAM" id="SSF46689">
    <property type="entry name" value="Homeodomain-like"/>
    <property type="match status" value="1"/>
</dbReference>
<dbReference type="InterPro" id="IPR050624">
    <property type="entry name" value="HTH-type_Tx_Regulator"/>
</dbReference>
<keyword evidence="1" id="KW-0678">Repressor</keyword>
<dbReference type="PRINTS" id="PR00455">
    <property type="entry name" value="HTHTETR"/>
</dbReference>
<dbReference type="Pfam" id="PF00440">
    <property type="entry name" value="TetR_N"/>
    <property type="match status" value="1"/>
</dbReference>
<evidence type="ECO:0000256" key="5">
    <source>
        <dbReference type="PROSITE-ProRule" id="PRU00335"/>
    </source>
</evidence>
<reference evidence="7" key="3">
    <citation type="submission" date="2017-03" db="EMBL/GenBank/DDBJ databases">
        <authorList>
            <person name="Dastager S.G."/>
            <person name="Neurgaonkar P.S."/>
            <person name="Dharne M.S."/>
        </authorList>
    </citation>
    <scope>NUCLEOTIDE SEQUENCE</scope>
    <source>
        <strain evidence="7">DSM 25145</strain>
    </source>
</reference>
<feature type="domain" description="HTH tetR-type" evidence="6">
    <location>
        <begin position="2"/>
        <end position="62"/>
    </location>
</feature>
<keyword evidence="3 5" id="KW-0238">DNA-binding</keyword>
<dbReference type="OrthoDB" id="9812993at2"/>
<keyword evidence="4" id="KW-0804">Transcription</keyword>
<keyword evidence="2" id="KW-0805">Transcription regulation</keyword>
<evidence type="ECO:0000313" key="10">
    <source>
        <dbReference type="Proteomes" id="UP000215545"/>
    </source>
</evidence>
<evidence type="ECO:0000256" key="1">
    <source>
        <dbReference type="ARBA" id="ARBA00022491"/>
    </source>
</evidence>
<keyword evidence="10" id="KW-1185">Reference proteome</keyword>
<proteinExistence type="predicted"/>
<evidence type="ECO:0000256" key="3">
    <source>
        <dbReference type="ARBA" id="ARBA00023125"/>
    </source>
</evidence>
<dbReference type="PANTHER" id="PTHR43479:SF22">
    <property type="entry name" value="TRANSCRIPTIONAL REGULATOR, TETR FAMILY"/>
    <property type="match status" value="1"/>
</dbReference>
<accession>A0A1N6TTW4</accession>
<dbReference type="AlphaFoldDB" id="A0A1N6TTW4"/>
<feature type="DNA-binding region" description="H-T-H motif" evidence="5">
    <location>
        <begin position="25"/>
        <end position="44"/>
    </location>
</feature>
<name>A0A1N6TTW4_9BACI</name>
<organism evidence="8 9">
    <name type="scientific">Domibacillus enclensis</name>
    <dbReference type="NCBI Taxonomy" id="1017273"/>
    <lineage>
        <taxon>Bacteria</taxon>
        <taxon>Bacillati</taxon>
        <taxon>Bacillota</taxon>
        <taxon>Bacilli</taxon>
        <taxon>Bacillales</taxon>
        <taxon>Bacillaceae</taxon>
        <taxon>Domibacillus</taxon>
    </lineage>
</organism>
<evidence type="ECO:0000313" key="8">
    <source>
        <dbReference type="EMBL" id="SIQ56793.1"/>
    </source>
</evidence>
<evidence type="ECO:0000313" key="9">
    <source>
        <dbReference type="Proteomes" id="UP000186385"/>
    </source>
</evidence>